<organism evidence="2 3">
    <name type="scientific">Trichostrongylus colubriformis</name>
    <name type="common">Black scour worm</name>
    <dbReference type="NCBI Taxonomy" id="6319"/>
    <lineage>
        <taxon>Eukaryota</taxon>
        <taxon>Metazoa</taxon>
        <taxon>Ecdysozoa</taxon>
        <taxon>Nematoda</taxon>
        <taxon>Chromadorea</taxon>
        <taxon>Rhabditida</taxon>
        <taxon>Rhabditina</taxon>
        <taxon>Rhabditomorpha</taxon>
        <taxon>Strongyloidea</taxon>
        <taxon>Trichostrongylidae</taxon>
        <taxon>Trichostrongylus</taxon>
    </lineage>
</organism>
<proteinExistence type="predicted"/>
<dbReference type="Proteomes" id="UP001331761">
    <property type="component" value="Unassembled WGS sequence"/>
</dbReference>
<keyword evidence="3" id="KW-1185">Reference proteome</keyword>
<comment type="caution">
    <text evidence="2">The sequence shown here is derived from an EMBL/GenBank/DDBJ whole genome shotgun (WGS) entry which is preliminary data.</text>
</comment>
<dbReference type="AlphaFoldDB" id="A0AAN8FDZ6"/>
<evidence type="ECO:0000313" key="3">
    <source>
        <dbReference type="Proteomes" id="UP001331761"/>
    </source>
</evidence>
<dbReference type="SUPFAM" id="SSF53756">
    <property type="entry name" value="UDP-Glycosyltransferase/glycogen phosphorylase"/>
    <property type="match status" value="1"/>
</dbReference>
<accession>A0AAN8FDZ6</accession>
<gene>
    <name evidence="2" type="ORF">GCK32_001628</name>
</gene>
<dbReference type="EMBL" id="WIXE01016787">
    <property type="protein sequence ID" value="KAK5972297.1"/>
    <property type="molecule type" value="Genomic_DNA"/>
</dbReference>
<reference evidence="2 3" key="1">
    <citation type="submission" date="2019-10" db="EMBL/GenBank/DDBJ databases">
        <title>Assembly and Annotation for the nematode Trichostrongylus colubriformis.</title>
        <authorList>
            <person name="Martin J."/>
        </authorList>
    </citation>
    <scope>NUCLEOTIDE SEQUENCE [LARGE SCALE GENOMIC DNA]</scope>
    <source>
        <strain evidence="2">G859</strain>
        <tissue evidence="2">Whole worm</tissue>
    </source>
</reference>
<sequence length="115" mass="12803">MVTVCASQLSNYVTVPGEWDHSTTRKMLVFILCCAFVTIDSYKILVFSPTISRSHMISNGRIADELAIAGHDVVLFEPDFLNISEGVQSAKKARRMPVHGFSSVLHDVIQDCFLQ</sequence>
<keyword evidence="1" id="KW-0472">Membrane</keyword>
<evidence type="ECO:0000256" key="1">
    <source>
        <dbReference type="SAM" id="Phobius"/>
    </source>
</evidence>
<feature type="transmembrane region" description="Helical" evidence="1">
    <location>
        <begin position="27"/>
        <end position="46"/>
    </location>
</feature>
<name>A0AAN8FDZ6_TRICO</name>
<protein>
    <recommendedName>
        <fullName evidence="4">Glucuronosyltransferase</fullName>
    </recommendedName>
</protein>
<evidence type="ECO:0000313" key="2">
    <source>
        <dbReference type="EMBL" id="KAK5972297.1"/>
    </source>
</evidence>
<evidence type="ECO:0008006" key="4">
    <source>
        <dbReference type="Google" id="ProtNLM"/>
    </source>
</evidence>
<keyword evidence="1" id="KW-0812">Transmembrane</keyword>
<keyword evidence="1" id="KW-1133">Transmembrane helix</keyword>